<feature type="compositionally biased region" description="Polar residues" evidence="1">
    <location>
        <begin position="1"/>
        <end position="10"/>
    </location>
</feature>
<dbReference type="Pfam" id="PF10536">
    <property type="entry name" value="PMD"/>
    <property type="match status" value="1"/>
</dbReference>
<dbReference type="PANTHER" id="PTHR46033:SF8">
    <property type="entry name" value="PROTEIN MAINTENANCE OF MERISTEMS-LIKE"/>
    <property type="match status" value="1"/>
</dbReference>
<sequence length="659" mass="73938">MISLVDYSSSDGEEEELQQQKPPTPIHISQPHNKRRRQQELSQRNTISSQEVTDISHQDDCTGRSNAFEAGGNPTPLVILGPPGSTDYTEDDPNTSDWENGVIDSPEQSTSRPGSRTSRGRRGIAGGRGRLSGNEEWITLEPMPGGPTNPEVLVGYRGHVAHSIWENSAYHKPLKTHTRDKAQHRWVLSAYDPELPWVQLVKNSGLSHVSSMLFQRPNAALITAFVERWHPETNSFHMPFGEMTITLHDVSAILGLNITGTVVRSFDNFEDQELKSRVIFKAGNKQGVFLSGIKSVCDSEEISQPAIARAFLWYLLGSTLFPDKSGSYVSYQYIHLLGDLEEVVPNYAWGAATLAYLYYQLGVASRKDAKQITGCLTLLECWIYEYFPLFSGVQSVRWLEGRPRALRWGDNNTRMQAEKDLLIYRQQIDNIKSDEILWTPFGPPCTIPPSSLYHGCIRFMGFNEAYMPDRVSRQFGRVQCIPRPIIELGEGTKLAATARSYKKVYGNTDVNWMNLAQHCFAPIDMGAPAEMANLTVPEYMDWYVSRSHVKVHNPAHGVTEASTTTMYSASQQRLQPLRKKVISLSKKFAEDSSIPTYVREGLEDLRRLAGTGGLPGVHPMPMNEWWGDSGKRPGVPCQTDLEPTSLLYPANQTLEETDE</sequence>
<comment type="caution">
    <text evidence="3">The sequence shown here is derived from an EMBL/GenBank/DDBJ whole genome shotgun (WGS) entry which is preliminary data.</text>
</comment>
<gene>
    <name evidence="3" type="ORF">LIER_21391</name>
</gene>
<dbReference type="InterPro" id="IPR019557">
    <property type="entry name" value="AminoTfrase-like_pln_mobile"/>
</dbReference>
<keyword evidence="4" id="KW-1185">Reference proteome</keyword>
<dbReference type="EMBL" id="BAABME010005632">
    <property type="protein sequence ID" value="GAA0166172.1"/>
    <property type="molecule type" value="Genomic_DNA"/>
</dbReference>
<feature type="domain" description="Aminotransferase-like plant mobile" evidence="2">
    <location>
        <begin position="217"/>
        <end position="543"/>
    </location>
</feature>
<evidence type="ECO:0000259" key="2">
    <source>
        <dbReference type="Pfam" id="PF10536"/>
    </source>
</evidence>
<organism evidence="3 4">
    <name type="scientific">Lithospermum erythrorhizon</name>
    <name type="common">Purple gromwell</name>
    <name type="synonym">Lithospermum officinale var. erythrorhizon</name>
    <dbReference type="NCBI Taxonomy" id="34254"/>
    <lineage>
        <taxon>Eukaryota</taxon>
        <taxon>Viridiplantae</taxon>
        <taxon>Streptophyta</taxon>
        <taxon>Embryophyta</taxon>
        <taxon>Tracheophyta</taxon>
        <taxon>Spermatophyta</taxon>
        <taxon>Magnoliopsida</taxon>
        <taxon>eudicotyledons</taxon>
        <taxon>Gunneridae</taxon>
        <taxon>Pentapetalae</taxon>
        <taxon>asterids</taxon>
        <taxon>lamiids</taxon>
        <taxon>Boraginales</taxon>
        <taxon>Boraginaceae</taxon>
        <taxon>Boraginoideae</taxon>
        <taxon>Lithospermeae</taxon>
        <taxon>Lithospermum</taxon>
    </lineage>
</organism>
<reference evidence="3 4" key="1">
    <citation type="submission" date="2024-01" db="EMBL/GenBank/DDBJ databases">
        <title>The complete chloroplast genome sequence of Lithospermum erythrorhizon: insights into the phylogenetic relationship among Boraginaceae species and the maternal lineages of purple gromwells.</title>
        <authorList>
            <person name="Okada T."/>
            <person name="Watanabe K."/>
        </authorList>
    </citation>
    <scope>NUCLEOTIDE SEQUENCE [LARGE SCALE GENOMIC DNA]</scope>
</reference>
<protein>
    <recommendedName>
        <fullName evidence="2">Aminotransferase-like plant mobile domain-containing protein</fullName>
    </recommendedName>
</protein>
<name>A0AAV3QT87_LITER</name>
<proteinExistence type="predicted"/>
<dbReference type="InterPro" id="IPR044824">
    <property type="entry name" value="MAIN-like"/>
</dbReference>
<feature type="region of interest" description="Disordered" evidence="1">
    <location>
        <begin position="627"/>
        <end position="659"/>
    </location>
</feature>
<dbReference type="Proteomes" id="UP001454036">
    <property type="component" value="Unassembled WGS sequence"/>
</dbReference>
<feature type="compositionally biased region" description="Polar residues" evidence="1">
    <location>
        <begin position="650"/>
        <end position="659"/>
    </location>
</feature>
<dbReference type="AlphaFoldDB" id="A0AAV3QT87"/>
<evidence type="ECO:0000313" key="3">
    <source>
        <dbReference type="EMBL" id="GAA0166172.1"/>
    </source>
</evidence>
<feature type="compositionally biased region" description="Polar residues" evidence="1">
    <location>
        <begin position="40"/>
        <end position="53"/>
    </location>
</feature>
<accession>A0AAV3QT87</accession>
<dbReference type="PANTHER" id="PTHR46033">
    <property type="entry name" value="PROTEIN MAIN-LIKE 2"/>
    <property type="match status" value="1"/>
</dbReference>
<evidence type="ECO:0000256" key="1">
    <source>
        <dbReference type="SAM" id="MobiDB-lite"/>
    </source>
</evidence>
<dbReference type="GO" id="GO:0010073">
    <property type="term" value="P:meristem maintenance"/>
    <property type="evidence" value="ECO:0007669"/>
    <property type="project" value="InterPro"/>
</dbReference>
<evidence type="ECO:0000313" key="4">
    <source>
        <dbReference type="Proteomes" id="UP001454036"/>
    </source>
</evidence>
<feature type="region of interest" description="Disordered" evidence="1">
    <location>
        <begin position="1"/>
        <end position="144"/>
    </location>
</feature>